<organism evidence="3 4">
    <name type="scientific">Cyprinus carpio</name>
    <name type="common">Common carp</name>
    <dbReference type="NCBI Taxonomy" id="7962"/>
    <lineage>
        <taxon>Eukaryota</taxon>
        <taxon>Metazoa</taxon>
        <taxon>Chordata</taxon>
        <taxon>Craniata</taxon>
        <taxon>Vertebrata</taxon>
        <taxon>Euteleostomi</taxon>
        <taxon>Actinopterygii</taxon>
        <taxon>Neopterygii</taxon>
        <taxon>Teleostei</taxon>
        <taxon>Ostariophysi</taxon>
        <taxon>Cypriniformes</taxon>
        <taxon>Cyprinidae</taxon>
        <taxon>Cyprininae</taxon>
        <taxon>Cyprinus</taxon>
    </lineage>
</organism>
<keyword evidence="1" id="KW-0472">Membrane</keyword>
<keyword evidence="4" id="KW-1185">Reference proteome</keyword>
<dbReference type="GO" id="GO:0005634">
    <property type="term" value="C:nucleus"/>
    <property type="evidence" value="ECO:0007669"/>
    <property type="project" value="TreeGrafter"/>
</dbReference>
<sequence length="282" mass="32513">MMLTCCYHVFGIISLISQMLACFILNFASNASKKISESVAETAQTLKKTVEESNIDGIIDKVHIDIKMLGDYSHEPSSVSVKPEQRECFCVVQDKRNFLRDPPAGVQFQFDFDQMSAVALVMLQEDELLNRMRFDLVPKQVKEDVFWRNYFYRVSLIKQSAQLTALAAQQQREEEKNAATLQSDHISENIRPKTPPVAVSAKAKAGQVVFSSPRGRCLFYSKLFYPPFHKKVFNVSRSPTEETADWEKELQQELQEYEVVVDPEHRDDNWDREIEEMLQDDS</sequence>
<proteinExistence type="predicted"/>
<dbReference type="InterPro" id="IPR035925">
    <property type="entry name" value="BSD_dom_sf"/>
</dbReference>
<protein>
    <submittedName>
        <fullName evidence="3">Synapse associated protein 1</fullName>
    </submittedName>
</protein>
<dbReference type="AlphaFoldDB" id="A0A8C1NIY7"/>
<dbReference type="GO" id="GO:0038203">
    <property type="term" value="P:TORC2 signaling"/>
    <property type="evidence" value="ECO:0007669"/>
    <property type="project" value="TreeGrafter"/>
</dbReference>
<reference evidence="3" key="1">
    <citation type="submission" date="2025-08" db="UniProtKB">
        <authorList>
            <consortium name="Ensembl"/>
        </authorList>
    </citation>
    <scope>IDENTIFICATION</scope>
</reference>
<feature type="domain" description="BSD" evidence="2">
    <location>
        <begin position="106"/>
        <end position="158"/>
    </location>
</feature>
<evidence type="ECO:0000313" key="3">
    <source>
        <dbReference type="Ensembl" id="ENSCCRP00010092853.1"/>
    </source>
</evidence>
<evidence type="ECO:0000256" key="1">
    <source>
        <dbReference type="SAM" id="Phobius"/>
    </source>
</evidence>
<dbReference type="Proteomes" id="UP000694427">
    <property type="component" value="Unplaced"/>
</dbReference>
<name>A0A8C1NIY7_CYPCA</name>
<dbReference type="SUPFAM" id="SSF140383">
    <property type="entry name" value="BSD domain-like"/>
    <property type="match status" value="1"/>
</dbReference>
<reference evidence="3" key="2">
    <citation type="submission" date="2025-09" db="UniProtKB">
        <authorList>
            <consortium name="Ensembl"/>
        </authorList>
    </citation>
    <scope>IDENTIFICATION</scope>
</reference>
<dbReference type="InterPro" id="IPR005607">
    <property type="entry name" value="BSD_dom"/>
</dbReference>
<dbReference type="Gene3D" id="1.10.3970.10">
    <property type="entry name" value="BSD domain"/>
    <property type="match status" value="1"/>
</dbReference>
<dbReference type="SMART" id="SM00751">
    <property type="entry name" value="BSD"/>
    <property type="match status" value="1"/>
</dbReference>
<accession>A0A8C1NIY7</accession>
<dbReference type="PANTHER" id="PTHR16019:SF6">
    <property type="entry name" value="SYNAPSE-ASSOCIATED PROTEIN 1"/>
    <property type="match status" value="1"/>
</dbReference>
<dbReference type="InterPro" id="IPR051494">
    <property type="entry name" value="BSD_domain-containing"/>
</dbReference>
<keyword evidence="1" id="KW-0812">Transmembrane</keyword>
<dbReference type="Pfam" id="PF03909">
    <property type="entry name" value="BSD"/>
    <property type="match status" value="1"/>
</dbReference>
<feature type="transmembrane region" description="Helical" evidence="1">
    <location>
        <begin position="7"/>
        <end position="28"/>
    </location>
</feature>
<dbReference type="PROSITE" id="PS50858">
    <property type="entry name" value="BSD"/>
    <property type="match status" value="1"/>
</dbReference>
<keyword evidence="1" id="KW-1133">Transmembrane helix</keyword>
<dbReference type="GO" id="GO:0005794">
    <property type="term" value="C:Golgi apparatus"/>
    <property type="evidence" value="ECO:0007669"/>
    <property type="project" value="TreeGrafter"/>
</dbReference>
<dbReference type="Ensembl" id="ENSCCRT00010102973.1">
    <property type="protein sequence ID" value="ENSCCRP00010092853.1"/>
    <property type="gene ID" value="ENSCCRG00010040589.1"/>
</dbReference>
<dbReference type="GO" id="GO:0045202">
    <property type="term" value="C:synapse"/>
    <property type="evidence" value="ECO:0007669"/>
    <property type="project" value="TreeGrafter"/>
</dbReference>
<dbReference type="GO" id="GO:0048172">
    <property type="term" value="P:regulation of short-term neuronal synaptic plasticity"/>
    <property type="evidence" value="ECO:0007669"/>
    <property type="project" value="TreeGrafter"/>
</dbReference>
<evidence type="ECO:0000313" key="4">
    <source>
        <dbReference type="Proteomes" id="UP000694427"/>
    </source>
</evidence>
<dbReference type="PANTHER" id="PTHR16019">
    <property type="entry name" value="SYNAPSE-ASSOCIATED PROTEIN"/>
    <property type="match status" value="1"/>
</dbReference>
<evidence type="ECO:0000259" key="2">
    <source>
        <dbReference type="PROSITE" id="PS50858"/>
    </source>
</evidence>